<dbReference type="PANTHER" id="PTHR30086:SF14">
    <property type="entry name" value="HOMOSERINE_HOMOSERINE LACTONE EFFLUX PROTEIN"/>
    <property type="match status" value="1"/>
</dbReference>
<name>A0A0A7EMP7_9GAMM</name>
<comment type="similarity">
    <text evidence="2">Belongs to the Rht family.</text>
</comment>
<proteinExistence type="inferred from homology"/>
<dbReference type="Proteomes" id="UP000030341">
    <property type="component" value="Chromosome 2"/>
</dbReference>
<evidence type="ECO:0000256" key="1">
    <source>
        <dbReference type="ARBA" id="ARBA00004651"/>
    </source>
</evidence>
<evidence type="ECO:0000256" key="5">
    <source>
        <dbReference type="ARBA" id="ARBA00022989"/>
    </source>
</evidence>
<dbReference type="OrthoDB" id="9804822at2"/>
<keyword evidence="9" id="KW-1185">Reference proteome</keyword>
<dbReference type="STRING" id="1348114.OM33_19420"/>
<dbReference type="GO" id="GO:0042970">
    <property type="term" value="F:homoserine transmembrane transporter activity"/>
    <property type="evidence" value="ECO:0007669"/>
    <property type="project" value="TreeGrafter"/>
</dbReference>
<dbReference type="eggNOG" id="COG1280">
    <property type="taxonomic scope" value="Bacteria"/>
</dbReference>
<dbReference type="PIRSF" id="PIRSF006324">
    <property type="entry name" value="LeuE"/>
    <property type="match status" value="1"/>
</dbReference>
<feature type="transmembrane region" description="Helical" evidence="7">
    <location>
        <begin position="112"/>
        <end position="140"/>
    </location>
</feature>
<evidence type="ECO:0000256" key="2">
    <source>
        <dbReference type="ARBA" id="ARBA00007928"/>
    </source>
</evidence>
<evidence type="ECO:0000313" key="8">
    <source>
        <dbReference type="EMBL" id="AIY67227.1"/>
    </source>
</evidence>
<sequence length="209" mass="22557">MDLSILTLYFVSVFILTASPGPSALLCMTKAVNSGQSAATYAAMGSLCAITLILSASFMGLGVLIATSELAFNVIKWLGAGYLVYLGIKALLSDGETLALSQSQKCEKRNRFSHFLNGFIVGASNPKAIIFFTALFPQFINPDGSLLNQYVIFTSTFVVLELSWLMAYVFLGIKSSQWLFTKARLTLFNRLSGSVFIGAGSLLTLSNRS</sequence>
<dbReference type="AlphaFoldDB" id="A0A0A7EMP7"/>
<organism evidence="8 9">
    <name type="scientific">Pseudoalteromonas piratica</name>
    <dbReference type="NCBI Taxonomy" id="1348114"/>
    <lineage>
        <taxon>Bacteria</taxon>
        <taxon>Pseudomonadati</taxon>
        <taxon>Pseudomonadota</taxon>
        <taxon>Gammaproteobacteria</taxon>
        <taxon>Alteromonadales</taxon>
        <taxon>Pseudoalteromonadaceae</taxon>
        <taxon>Pseudoalteromonas</taxon>
    </lineage>
</organism>
<accession>A0A0A7EMP7</accession>
<dbReference type="GO" id="GO:0005886">
    <property type="term" value="C:plasma membrane"/>
    <property type="evidence" value="ECO:0007669"/>
    <property type="project" value="UniProtKB-SubCell"/>
</dbReference>
<feature type="transmembrane region" description="Helical" evidence="7">
    <location>
        <begin position="41"/>
        <end position="68"/>
    </location>
</feature>
<evidence type="ECO:0000256" key="6">
    <source>
        <dbReference type="ARBA" id="ARBA00023136"/>
    </source>
</evidence>
<dbReference type="Pfam" id="PF01810">
    <property type="entry name" value="LysE"/>
    <property type="match status" value="1"/>
</dbReference>
<dbReference type="EMBL" id="CP009889">
    <property type="protein sequence ID" value="AIY67227.1"/>
    <property type="molecule type" value="Genomic_DNA"/>
</dbReference>
<keyword evidence="8" id="KW-0282">Flagellum</keyword>
<evidence type="ECO:0000256" key="3">
    <source>
        <dbReference type="ARBA" id="ARBA00022475"/>
    </source>
</evidence>
<feature type="transmembrane region" description="Helical" evidence="7">
    <location>
        <begin position="74"/>
        <end position="92"/>
    </location>
</feature>
<feature type="transmembrane region" description="Helical" evidence="7">
    <location>
        <begin position="185"/>
        <end position="205"/>
    </location>
</feature>
<keyword evidence="3" id="KW-1003">Cell membrane</keyword>
<keyword evidence="8" id="KW-0969">Cilium</keyword>
<dbReference type="RefSeq" id="WP_040136040.1">
    <property type="nucleotide sequence ID" value="NZ_CP009889.1"/>
</dbReference>
<gene>
    <name evidence="8" type="ORF">OM33_19420</name>
</gene>
<feature type="transmembrane region" description="Helical" evidence="7">
    <location>
        <begin position="152"/>
        <end position="173"/>
    </location>
</feature>
<keyword evidence="8" id="KW-0966">Cell projection</keyword>
<dbReference type="PANTHER" id="PTHR30086">
    <property type="entry name" value="ARGININE EXPORTER PROTEIN ARGO"/>
    <property type="match status" value="1"/>
</dbReference>
<keyword evidence="6 7" id="KW-0472">Membrane</keyword>
<keyword evidence="4 7" id="KW-0812">Transmembrane</keyword>
<evidence type="ECO:0000256" key="7">
    <source>
        <dbReference type="SAM" id="Phobius"/>
    </source>
</evidence>
<evidence type="ECO:0000313" key="9">
    <source>
        <dbReference type="Proteomes" id="UP000030341"/>
    </source>
</evidence>
<reference evidence="8 9" key="1">
    <citation type="submission" date="2014-11" db="EMBL/GenBank/DDBJ databases">
        <title>Complete Genome Sequence of Pseudoalteromonas sp. Strain OCN003 Isolated from Kaneohe Bay, Oahu, Hawaii.</title>
        <authorList>
            <person name="Beurmann S."/>
            <person name="Videau P."/>
            <person name="Ushijima B."/>
            <person name="Smith A.M."/>
            <person name="Aeby G.S."/>
            <person name="Callahan S.M."/>
            <person name="Belcaid M."/>
        </authorList>
    </citation>
    <scope>NUCLEOTIDE SEQUENCE [LARGE SCALE GENOMIC DNA]</scope>
    <source>
        <strain evidence="8 9">OCN003</strain>
    </source>
</reference>
<evidence type="ECO:0000256" key="4">
    <source>
        <dbReference type="ARBA" id="ARBA00022692"/>
    </source>
</evidence>
<dbReference type="KEGG" id="pseo:OM33_19420"/>
<comment type="subcellular location">
    <subcellularLocation>
        <location evidence="1">Cell membrane</location>
        <topology evidence="1">Multi-pass membrane protein</topology>
    </subcellularLocation>
</comment>
<feature type="transmembrane region" description="Helical" evidence="7">
    <location>
        <begin position="6"/>
        <end position="29"/>
    </location>
</feature>
<protein>
    <submittedName>
        <fullName evidence="8">Flagellar biosynthesis anti-sigma factor FlgM</fullName>
    </submittedName>
</protein>
<keyword evidence="5 7" id="KW-1133">Transmembrane helix</keyword>
<dbReference type="InterPro" id="IPR001123">
    <property type="entry name" value="LeuE-type"/>
</dbReference>
<dbReference type="HOGENOM" id="CLU_079569_2_3_6"/>